<dbReference type="InterPro" id="IPR036156">
    <property type="entry name" value="Beta-gal/glucu_dom_sf"/>
</dbReference>
<dbReference type="Proteomes" id="UP000199656">
    <property type="component" value="Unassembled WGS sequence"/>
</dbReference>
<dbReference type="SUPFAM" id="SSF49303">
    <property type="entry name" value="beta-Galactosidase/glucuronidase domain"/>
    <property type="match status" value="3"/>
</dbReference>
<dbReference type="SUPFAM" id="SSF51445">
    <property type="entry name" value="(Trans)glycosidases"/>
    <property type="match status" value="1"/>
</dbReference>
<evidence type="ECO:0000256" key="2">
    <source>
        <dbReference type="ARBA" id="ARBA00022801"/>
    </source>
</evidence>
<feature type="domain" description="Beta-mannosidase-like galactose-binding" evidence="7">
    <location>
        <begin position="61"/>
        <end position="201"/>
    </location>
</feature>
<keyword evidence="2 8" id="KW-0378">Hydrolase</keyword>
<organism evidence="8 9">
    <name type="scientific">Chitinophaga terrae</name>
    <name type="common">ex Kim and Jung 2007</name>
    <dbReference type="NCBI Taxonomy" id="408074"/>
    <lineage>
        <taxon>Bacteria</taxon>
        <taxon>Pseudomonadati</taxon>
        <taxon>Bacteroidota</taxon>
        <taxon>Chitinophagia</taxon>
        <taxon>Chitinophagales</taxon>
        <taxon>Chitinophagaceae</taxon>
        <taxon>Chitinophaga</taxon>
    </lineage>
</organism>
<dbReference type="PANTHER" id="PTHR43536:SF1">
    <property type="entry name" value="MANNOSYLGLYCOPROTEIN ENDO-BETA-MANNOSIDASE"/>
    <property type="match status" value="1"/>
</dbReference>
<dbReference type="InterPro" id="IPR006102">
    <property type="entry name" value="Ig-like_GH2"/>
</dbReference>
<evidence type="ECO:0000313" key="8">
    <source>
        <dbReference type="EMBL" id="SEA23245.1"/>
    </source>
</evidence>
<dbReference type="EMBL" id="FNRL01000004">
    <property type="protein sequence ID" value="SEA23245.1"/>
    <property type="molecule type" value="Genomic_DNA"/>
</dbReference>
<reference evidence="9" key="1">
    <citation type="submission" date="2016-10" db="EMBL/GenBank/DDBJ databases">
        <authorList>
            <person name="Varghese N."/>
            <person name="Submissions S."/>
        </authorList>
    </citation>
    <scope>NUCLEOTIDE SEQUENCE [LARGE SCALE GENOMIC DNA]</scope>
    <source>
        <strain evidence="9">DSM 23920</strain>
    </source>
</reference>
<evidence type="ECO:0000259" key="5">
    <source>
        <dbReference type="Pfam" id="PF02836"/>
    </source>
</evidence>
<dbReference type="Pfam" id="PF02836">
    <property type="entry name" value="Glyco_hydro_2_C"/>
    <property type="match status" value="1"/>
</dbReference>
<evidence type="ECO:0000259" key="6">
    <source>
        <dbReference type="Pfam" id="PF18368"/>
    </source>
</evidence>
<dbReference type="InterPro" id="IPR043534">
    <property type="entry name" value="EBDG/EBM"/>
</dbReference>
<dbReference type="PANTHER" id="PTHR43536">
    <property type="entry name" value="MANNOSYLGLYCOPROTEIN ENDO-BETA-MANNOSIDASE"/>
    <property type="match status" value="1"/>
</dbReference>
<dbReference type="RefSeq" id="WP_089759719.1">
    <property type="nucleotide sequence ID" value="NZ_BKAT01000005.1"/>
</dbReference>
<dbReference type="InterPro" id="IPR017853">
    <property type="entry name" value="GH"/>
</dbReference>
<proteinExistence type="inferred from homology"/>
<dbReference type="AlphaFoldDB" id="A0A1H3ZHV9"/>
<feature type="domain" description="Glycoside hydrolase family 2 catalytic" evidence="5">
    <location>
        <begin position="375"/>
        <end position="452"/>
    </location>
</feature>
<dbReference type="InterPro" id="IPR008979">
    <property type="entry name" value="Galactose-bd-like_sf"/>
</dbReference>
<keyword evidence="9" id="KW-1185">Reference proteome</keyword>
<dbReference type="InterPro" id="IPR041351">
    <property type="entry name" value="Ig_GlcNase"/>
</dbReference>
<feature type="domain" description="Glycoside hydrolase family 2 immunoglobulin-like beta-sandwich" evidence="4">
    <location>
        <begin position="219"/>
        <end position="330"/>
    </location>
</feature>
<comment type="similarity">
    <text evidence="1">Belongs to the glycosyl hydrolase 2 family.</text>
</comment>
<dbReference type="InterPro" id="IPR054593">
    <property type="entry name" value="Beta-mannosidase-like_N2"/>
</dbReference>
<dbReference type="OrthoDB" id="9801077at2"/>
<sequence length="847" mass="95286">MLLVKQPLKHIVSLSLYLSLFFAINLRTSAQTISLSNWKIIPAGEINGTGNSVSQPGFPVSNWTDAQVPGTPFTAYVAAGKESDPNFGDNIYNVNKAKYQQAFWYRTTFQNTAPSNKKAWLHFDGINKRGDIYFNGQRLNANADSLGGLVNRSRFDITSLLQPGDNVVAVYLHAPPPTPLANAASPTYLSSQGWDWMPEVPGLNMGITGKVYLSYSGAVTIEDPWIRTLSASRSEAVITPSATLRNNGSSSITGVITGTIQPGNIRFSQQVTLAPQTGSLVTFPALNIVNPKLWWPNGYGEPNLYTCNWTFKESTANSISDNKETRFGIRKYTYDSTGGVFHINVNGVRVFLKGGNWGMSEYLLRCRDYDMRVRLHREMNFNIIRNWLGSTTDEEFYEACDKYGIMVWDDFWFNNSFGYPREEKVYQVNVVEKIKRFRNHPSIALWCGSNEGFPPKGLNDHNKESIAVYDGNDRFYQPCSNTGPGFSGSGLWVHMNLTSYFTDPVNFGNYHNWGIRSEIGSAVFPNVESLRKFIPEPALWPRNEMWDKHFFSKKYELGGVAGPDSYMSDIARSYDSATNINDFCKRAQLFNLEINKAMFEGWQDRLWNDASGILLWMSQSAYPSMIWQTYDYYLDLTGAFFGAKLACEPVHIQWNCANDSIKVINNTLLPQHQLSATAMLYNTQGEAIPGSRRDTVMSLLPGTAKSCFRMSFDAAPASQPYFLKLILKNRRGKISENLYWRGPGGNRDYTQLNTLPPARLDIRSKSRKLSNGRLLITSTIKNTAGTAFGIRVRLMKGKDQVPVLPVIMNNNYFTLLKGESRQVEIEVDPALLGSEVYKVVAIPYNNE</sequence>
<feature type="domain" description="Exo-beta-D-glucosaminidase Ig-fold" evidence="6">
    <location>
        <begin position="739"/>
        <end position="834"/>
    </location>
</feature>
<dbReference type="GO" id="GO:0004553">
    <property type="term" value="F:hydrolase activity, hydrolyzing O-glycosyl compounds"/>
    <property type="evidence" value="ECO:0007669"/>
    <property type="project" value="InterPro"/>
</dbReference>
<dbReference type="Gene3D" id="2.60.120.260">
    <property type="entry name" value="Galactose-binding domain-like"/>
    <property type="match status" value="1"/>
</dbReference>
<name>A0A1H3ZHV9_9BACT</name>
<dbReference type="STRING" id="408074.SAMN05660909_01230"/>
<dbReference type="Pfam" id="PF18368">
    <property type="entry name" value="Ig_GlcNase"/>
    <property type="match status" value="1"/>
</dbReference>
<dbReference type="Gene3D" id="3.20.20.80">
    <property type="entry name" value="Glycosidases"/>
    <property type="match status" value="1"/>
</dbReference>
<keyword evidence="3" id="KW-0326">Glycosidase</keyword>
<dbReference type="Pfam" id="PF22666">
    <property type="entry name" value="Glyco_hydro_2_N2"/>
    <property type="match status" value="1"/>
</dbReference>
<dbReference type="InterPro" id="IPR013783">
    <property type="entry name" value="Ig-like_fold"/>
</dbReference>
<dbReference type="Gene3D" id="2.60.40.10">
    <property type="entry name" value="Immunoglobulins"/>
    <property type="match status" value="3"/>
</dbReference>
<gene>
    <name evidence="8" type="ORF">SAMN05660909_01230</name>
</gene>
<dbReference type="InterPro" id="IPR006103">
    <property type="entry name" value="Glyco_hydro_2_cat"/>
</dbReference>
<evidence type="ECO:0000256" key="3">
    <source>
        <dbReference type="ARBA" id="ARBA00023295"/>
    </source>
</evidence>
<evidence type="ECO:0000313" key="9">
    <source>
        <dbReference type="Proteomes" id="UP000199656"/>
    </source>
</evidence>
<accession>A0A1H3ZHV9</accession>
<evidence type="ECO:0000259" key="7">
    <source>
        <dbReference type="Pfam" id="PF22666"/>
    </source>
</evidence>
<dbReference type="SUPFAM" id="SSF49785">
    <property type="entry name" value="Galactose-binding domain-like"/>
    <property type="match status" value="1"/>
</dbReference>
<dbReference type="Pfam" id="PF00703">
    <property type="entry name" value="Glyco_hydro_2"/>
    <property type="match status" value="1"/>
</dbReference>
<dbReference type="GO" id="GO:0005975">
    <property type="term" value="P:carbohydrate metabolic process"/>
    <property type="evidence" value="ECO:0007669"/>
    <property type="project" value="InterPro"/>
</dbReference>
<protein>
    <submittedName>
        <fullName evidence="8">Glycosyl hydrolases family 2, TIM barrel domain</fullName>
    </submittedName>
</protein>
<evidence type="ECO:0000256" key="1">
    <source>
        <dbReference type="ARBA" id="ARBA00007401"/>
    </source>
</evidence>
<evidence type="ECO:0000259" key="4">
    <source>
        <dbReference type="Pfam" id="PF00703"/>
    </source>
</evidence>